<dbReference type="AlphaFoldDB" id="A0A0C9XK73"/>
<evidence type="ECO:0000313" key="3">
    <source>
        <dbReference type="EMBL" id="KIK12740.1"/>
    </source>
</evidence>
<protein>
    <submittedName>
        <fullName evidence="3">Uncharacterized protein</fullName>
    </submittedName>
</protein>
<name>A0A0C9XK73_9AGAM</name>
<reference evidence="3 4" key="1">
    <citation type="submission" date="2014-04" db="EMBL/GenBank/DDBJ databases">
        <authorList>
            <consortium name="DOE Joint Genome Institute"/>
            <person name="Kuo A."/>
            <person name="Kohler A."/>
            <person name="Costa M.D."/>
            <person name="Nagy L.G."/>
            <person name="Floudas D."/>
            <person name="Copeland A."/>
            <person name="Barry K.W."/>
            <person name="Cichocki N."/>
            <person name="Veneault-Fourrey C."/>
            <person name="LaButti K."/>
            <person name="Lindquist E.A."/>
            <person name="Lipzen A."/>
            <person name="Lundell T."/>
            <person name="Morin E."/>
            <person name="Murat C."/>
            <person name="Sun H."/>
            <person name="Tunlid A."/>
            <person name="Henrissat B."/>
            <person name="Grigoriev I.V."/>
            <person name="Hibbett D.S."/>
            <person name="Martin F."/>
            <person name="Nordberg H.P."/>
            <person name="Cantor M.N."/>
            <person name="Hua S.X."/>
        </authorList>
    </citation>
    <scope>NUCLEOTIDE SEQUENCE [LARGE SCALE GENOMIC DNA]</scope>
    <source>
        <strain evidence="3 4">441</strain>
    </source>
</reference>
<dbReference type="EMBL" id="KN834052">
    <property type="protein sequence ID" value="KIK12740.1"/>
    <property type="molecule type" value="Genomic_DNA"/>
</dbReference>
<evidence type="ECO:0000256" key="1">
    <source>
        <dbReference type="SAM" id="MobiDB-lite"/>
    </source>
</evidence>
<reference evidence="3" key="3">
    <citation type="submission" date="2015-02" db="EMBL/GenBank/DDBJ databases">
        <title>Evolutionary Origins and Diversification of the Mycorrhizal Mutualists.</title>
        <authorList>
            <consortium name="DOE Joint Genome Institute"/>
            <consortium name="Mycorrhizal Genomics Consortium"/>
            <person name="Kohler A."/>
            <person name="Kuo A."/>
            <person name="Nagy L.G."/>
            <person name="Floudas D."/>
            <person name="Copeland A."/>
            <person name="Barry K.W."/>
            <person name="Cichocki N."/>
            <person name="Veneault-Fourrey C."/>
            <person name="LaButti K."/>
            <person name="Lindquist E.A."/>
            <person name="Lipzen A."/>
            <person name="Lundell T."/>
            <person name="Morin E."/>
            <person name="Murat C."/>
            <person name="Riley R."/>
            <person name="Ohm R."/>
            <person name="Sun H."/>
            <person name="Tunlid A."/>
            <person name="Henrissat B."/>
            <person name="Grigoriev I.V."/>
            <person name="Hibbett D.S."/>
            <person name="Martin F."/>
        </authorList>
    </citation>
    <scope>NUCLEOTIDE SEQUENCE</scope>
    <source>
        <strain evidence="3">441</strain>
    </source>
</reference>
<dbReference type="Proteomes" id="UP000054018">
    <property type="component" value="Unassembled WGS sequence"/>
</dbReference>
<accession>A0A0C9XK73</accession>
<feature type="region of interest" description="Disordered" evidence="1">
    <location>
        <begin position="202"/>
        <end position="270"/>
    </location>
</feature>
<dbReference type="EMBL" id="KN834087">
    <property type="protein sequence ID" value="KIK12388.1"/>
    <property type="molecule type" value="Genomic_DNA"/>
</dbReference>
<dbReference type="HOGENOM" id="CLU_105976_0_0_1"/>
<reference evidence="4" key="2">
    <citation type="submission" date="2015-01" db="EMBL/GenBank/DDBJ databases">
        <title>Evolutionary Origins and Diversification of the Mycorrhizal Mutualists.</title>
        <authorList>
            <consortium name="DOE Joint Genome Institute"/>
            <consortium name="Mycorrhizal Genomics Consortium"/>
            <person name="Kohler A."/>
            <person name="Kuo A."/>
            <person name="Nagy L.G."/>
            <person name="Floudas D."/>
            <person name="Copeland A."/>
            <person name="Barry K.W."/>
            <person name="Cichocki N."/>
            <person name="Veneault-Fourrey C."/>
            <person name="LaButti K."/>
            <person name="Lindquist E.A."/>
            <person name="Lipzen A."/>
            <person name="Lundell T."/>
            <person name="Morin E."/>
            <person name="Murat C."/>
            <person name="Riley R."/>
            <person name="Ohm R."/>
            <person name="Sun H."/>
            <person name="Tunlid A."/>
            <person name="Henrissat B."/>
            <person name="Grigoriev I.V."/>
            <person name="Hibbett D.S."/>
            <person name="Martin F."/>
        </authorList>
    </citation>
    <scope>NUCLEOTIDE SEQUENCE [LARGE SCALE GENOMIC DNA]</scope>
    <source>
        <strain evidence="4">441</strain>
    </source>
</reference>
<feature type="compositionally biased region" description="Basic residues" evidence="1">
    <location>
        <begin position="242"/>
        <end position="252"/>
    </location>
</feature>
<feature type="region of interest" description="Disordered" evidence="1">
    <location>
        <begin position="1"/>
        <end position="24"/>
    </location>
</feature>
<organism evidence="3 4">
    <name type="scientific">Pisolithus microcarpus 441</name>
    <dbReference type="NCBI Taxonomy" id="765257"/>
    <lineage>
        <taxon>Eukaryota</taxon>
        <taxon>Fungi</taxon>
        <taxon>Dikarya</taxon>
        <taxon>Basidiomycota</taxon>
        <taxon>Agaricomycotina</taxon>
        <taxon>Agaricomycetes</taxon>
        <taxon>Agaricomycetidae</taxon>
        <taxon>Boletales</taxon>
        <taxon>Sclerodermatineae</taxon>
        <taxon>Pisolithaceae</taxon>
        <taxon>Pisolithus</taxon>
    </lineage>
</organism>
<evidence type="ECO:0000313" key="2">
    <source>
        <dbReference type="EMBL" id="KIK12388.1"/>
    </source>
</evidence>
<keyword evidence="4" id="KW-1185">Reference proteome</keyword>
<feature type="compositionally biased region" description="Low complexity" evidence="1">
    <location>
        <begin position="211"/>
        <end position="221"/>
    </location>
</feature>
<gene>
    <name evidence="3" type="ORF">PISMIDRAFT_120344</name>
    <name evidence="2" type="ORF">PISMIDRAFT_121002</name>
</gene>
<sequence>MSRPSKRVAIASGDEPSNHESRHGVCARLDNSLLDEESGNEEDLPEIADTLGSALLEAFARGEGQFPVHSGKRRKKDLDPGIDYLINASERSGVECRRKVFDTCFDNAAAALLDWREDKTVAVYGWACLNDHGPVIMTATTLNRVVDCAHHHKIQTREDLKRETAWMNSDQYGDEIVNLIKQHAAPATSLLVSTPLRIRGMALGGDQTAGPSTSPHLTPPSSNIPSKRRSRCSACGQEGHNARNRVCPKHPSHVSTGDKENVSQLTRSCV</sequence>
<dbReference type="OrthoDB" id="2687561at2759"/>
<evidence type="ECO:0000313" key="4">
    <source>
        <dbReference type="Proteomes" id="UP000054018"/>
    </source>
</evidence>
<proteinExistence type="predicted"/>